<dbReference type="PANTHER" id="PTHR36423">
    <property type="entry name" value="AFR070WP"/>
    <property type="match status" value="1"/>
</dbReference>
<dbReference type="InterPro" id="IPR023389">
    <property type="entry name" value="DOPA-like_sf"/>
</dbReference>
<name>A0A0A0D8T6_9PROT</name>
<keyword evidence="2" id="KW-0560">Oxidoreductase</keyword>
<dbReference type="RefSeq" id="WP_034835604.1">
    <property type="nucleotide sequence ID" value="NZ_JANX01000107.1"/>
</dbReference>
<dbReference type="InterPro" id="IPR014980">
    <property type="entry name" value="DOPA_dioxygen"/>
</dbReference>
<dbReference type="GO" id="GO:0051213">
    <property type="term" value="F:dioxygenase activity"/>
    <property type="evidence" value="ECO:0007669"/>
    <property type="project" value="UniProtKB-KW"/>
</dbReference>
<dbReference type="AlphaFoldDB" id="A0A0A0D8T6"/>
<dbReference type="PANTHER" id="PTHR36423:SF2">
    <property type="entry name" value="AFR070WP"/>
    <property type="match status" value="1"/>
</dbReference>
<dbReference type="OrthoDB" id="572228at2"/>
<dbReference type="Proteomes" id="UP000029995">
    <property type="component" value="Unassembled WGS sequence"/>
</dbReference>
<gene>
    <name evidence="2" type="ORF">P409_11240</name>
</gene>
<dbReference type="Gene3D" id="3.30.70.1240">
    <property type="entry name" value="DOPA-like domains"/>
    <property type="match status" value="1"/>
</dbReference>
<evidence type="ECO:0000313" key="2">
    <source>
        <dbReference type="EMBL" id="KGM34253.1"/>
    </source>
</evidence>
<dbReference type="Pfam" id="PF08883">
    <property type="entry name" value="DOPA_dioxygen"/>
    <property type="match status" value="1"/>
</dbReference>
<reference evidence="2 3" key="1">
    <citation type="submission" date="2014-01" db="EMBL/GenBank/DDBJ databases">
        <title>Genome sequence determination for a cystic fibrosis isolate, Inquilinus limosus.</title>
        <authorList>
            <person name="Pino M."/>
            <person name="Di Conza J."/>
            <person name="Gutkind G."/>
        </authorList>
    </citation>
    <scope>NUCLEOTIDE SEQUENCE [LARGE SCALE GENOMIC DNA]</scope>
    <source>
        <strain evidence="2 3">MP06</strain>
    </source>
</reference>
<dbReference type="PIRSF" id="PIRSF028139">
    <property type="entry name" value="DOPA-diox_rel_Mll2280"/>
    <property type="match status" value="1"/>
</dbReference>
<organism evidence="2 3">
    <name type="scientific">Inquilinus limosus MP06</name>
    <dbReference type="NCBI Taxonomy" id="1398085"/>
    <lineage>
        <taxon>Bacteria</taxon>
        <taxon>Pseudomonadati</taxon>
        <taxon>Pseudomonadota</taxon>
        <taxon>Alphaproteobacteria</taxon>
        <taxon>Rhodospirillales</taxon>
        <taxon>Rhodospirillaceae</taxon>
        <taxon>Inquilinus</taxon>
    </lineage>
</organism>
<dbReference type="EMBL" id="JANX01000107">
    <property type="protein sequence ID" value="KGM34253.1"/>
    <property type="molecule type" value="Genomic_DNA"/>
</dbReference>
<keyword evidence="2" id="KW-0223">Dioxygenase</keyword>
<dbReference type="SUPFAM" id="SSF143410">
    <property type="entry name" value="DOPA-like"/>
    <property type="match status" value="1"/>
</dbReference>
<evidence type="ECO:0000313" key="3">
    <source>
        <dbReference type="Proteomes" id="UP000029995"/>
    </source>
</evidence>
<sequence length="138" mass="15681">MESDAAPRRVGEIASYHAHVYFDPATTRDRAERLRGWIGERFRVRLGRWHEVKVGPHDQAMYQVSFATELFATLVPWLMLNHGGLSILVHPNTRNPRRDHLADPVWIGPPLPVHGDVLPEEDEAEGPLEPNTEPDRPA</sequence>
<evidence type="ECO:0000256" key="1">
    <source>
        <dbReference type="SAM" id="MobiDB-lite"/>
    </source>
</evidence>
<comment type="caution">
    <text evidence="2">The sequence shown here is derived from an EMBL/GenBank/DDBJ whole genome shotgun (WGS) entry which is preliminary data.</text>
</comment>
<accession>A0A0A0D8T6</accession>
<proteinExistence type="predicted"/>
<feature type="region of interest" description="Disordered" evidence="1">
    <location>
        <begin position="112"/>
        <end position="138"/>
    </location>
</feature>
<protein>
    <submittedName>
        <fullName evidence="2">Dioxygenase</fullName>
    </submittedName>
</protein>